<evidence type="ECO:0000256" key="5">
    <source>
        <dbReference type="ARBA" id="ARBA00023040"/>
    </source>
</evidence>
<keyword evidence="6 10" id="KW-0472">Membrane</keyword>
<evidence type="ECO:0000256" key="9">
    <source>
        <dbReference type="SAM" id="MobiDB-lite"/>
    </source>
</evidence>
<proteinExistence type="predicted"/>
<evidence type="ECO:0000259" key="11">
    <source>
        <dbReference type="PROSITE" id="PS50262"/>
    </source>
</evidence>
<dbReference type="InterPro" id="IPR000276">
    <property type="entry name" value="GPCR_Rhodpsn"/>
</dbReference>
<comment type="caution">
    <text evidence="12">The sequence shown here is derived from an EMBL/GenBank/DDBJ whole genome shotgun (WGS) entry which is preliminary data.</text>
</comment>
<keyword evidence="5" id="KW-0297">G-protein coupled receptor</keyword>
<dbReference type="PANTHER" id="PTHR24228">
    <property type="entry name" value="B2 BRADYKININ RECEPTOR/ANGIOTENSIN II RECEPTOR"/>
    <property type="match status" value="1"/>
</dbReference>
<evidence type="ECO:0000256" key="2">
    <source>
        <dbReference type="ARBA" id="ARBA00022475"/>
    </source>
</evidence>
<feature type="transmembrane region" description="Helical" evidence="10">
    <location>
        <begin position="197"/>
        <end position="222"/>
    </location>
</feature>
<dbReference type="AlphaFoldDB" id="A0A1D1VEU7"/>
<dbReference type="EMBL" id="BDGG01000004">
    <property type="protein sequence ID" value="GAU97028.1"/>
    <property type="molecule type" value="Genomic_DNA"/>
</dbReference>
<sequence length="383" mass="43020">MANTSLSHSKFTPNASFVTWTNSTIPFVIPQWGFQDSFSLIMNFVAVTCNSIVLFLFIKDHSVRTSFNYYLANLCTANLLFTSVLYAFNQSNLLFPAEHAPIPYCAMVRAMNYLGGGTVNNSHLLIAINRLWAVSWPVAYRRFHRSHTIARPVTICACMWLYVLAMIVPGIVVDALYFHNQPELHHCQAMVKGPESFAYIANLVVFDVPIAIVFCVYPFVLYKTWVRERARNPKRVGVAVAPGNTSFARSSKGHPRTQHTSHEESPTEGKPSAAAVVKAPVVDRHSEEEKKKKTICCRGRRKVNPHNSGNFLTLSLLIFGVLVSLSPAQVFYTLTTFHIDVNKWFPIVWILYSFSPIFDPLLILFTVKSMHAALKNACGKTGK</sequence>
<dbReference type="PROSITE" id="PS50262">
    <property type="entry name" value="G_PROTEIN_RECEP_F1_2"/>
    <property type="match status" value="1"/>
</dbReference>
<dbReference type="PRINTS" id="PR00237">
    <property type="entry name" value="GPCRRHODOPSN"/>
</dbReference>
<dbReference type="CDD" id="cd00637">
    <property type="entry name" value="7tm_classA_rhodopsin-like"/>
    <property type="match status" value="1"/>
</dbReference>
<keyword evidence="8" id="KW-0807">Transducer</keyword>
<reference evidence="12 13" key="1">
    <citation type="journal article" date="2016" name="Nat. Commun.">
        <title>Extremotolerant tardigrade genome and improved radiotolerance of human cultured cells by tardigrade-unique protein.</title>
        <authorList>
            <person name="Hashimoto T."/>
            <person name="Horikawa D.D."/>
            <person name="Saito Y."/>
            <person name="Kuwahara H."/>
            <person name="Kozuka-Hata H."/>
            <person name="Shin-I T."/>
            <person name="Minakuchi Y."/>
            <person name="Ohishi K."/>
            <person name="Motoyama A."/>
            <person name="Aizu T."/>
            <person name="Enomoto A."/>
            <person name="Kondo K."/>
            <person name="Tanaka S."/>
            <person name="Hara Y."/>
            <person name="Koshikawa S."/>
            <person name="Sagara H."/>
            <person name="Miura T."/>
            <person name="Yokobori S."/>
            <person name="Miyagawa K."/>
            <person name="Suzuki Y."/>
            <person name="Kubo T."/>
            <person name="Oyama M."/>
            <person name="Kohara Y."/>
            <person name="Fujiyama A."/>
            <person name="Arakawa K."/>
            <person name="Katayama T."/>
            <person name="Toyoda A."/>
            <person name="Kunieda T."/>
        </authorList>
    </citation>
    <scope>NUCLEOTIDE SEQUENCE [LARGE SCALE GENOMIC DNA]</scope>
    <source>
        <strain evidence="12 13">YOKOZUNA-1</strain>
    </source>
</reference>
<evidence type="ECO:0000256" key="10">
    <source>
        <dbReference type="SAM" id="Phobius"/>
    </source>
</evidence>
<feature type="transmembrane region" description="Helical" evidence="10">
    <location>
        <begin position="122"/>
        <end position="140"/>
    </location>
</feature>
<keyword evidence="2" id="KW-1003">Cell membrane</keyword>
<keyword evidence="13" id="KW-1185">Reference proteome</keyword>
<feature type="region of interest" description="Disordered" evidence="9">
    <location>
        <begin position="244"/>
        <end position="274"/>
    </location>
</feature>
<dbReference type="Gene3D" id="1.20.1070.10">
    <property type="entry name" value="Rhodopsin 7-helix transmembrane proteins"/>
    <property type="match status" value="1"/>
</dbReference>
<keyword evidence="4 10" id="KW-1133">Transmembrane helix</keyword>
<evidence type="ECO:0000256" key="6">
    <source>
        <dbReference type="ARBA" id="ARBA00023136"/>
    </source>
</evidence>
<dbReference type="InterPro" id="IPR017452">
    <property type="entry name" value="GPCR_Rhodpsn_7TM"/>
</dbReference>
<evidence type="ECO:0000256" key="7">
    <source>
        <dbReference type="ARBA" id="ARBA00023170"/>
    </source>
</evidence>
<dbReference type="PANTHER" id="PTHR24228:SF59">
    <property type="entry name" value="NEUROPEPTIDE RECEPTOR 15"/>
    <property type="match status" value="1"/>
</dbReference>
<name>A0A1D1VEU7_RAMVA</name>
<dbReference type="GO" id="GO:0004930">
    <property type="term" value="F:G protein-coupled receptor activity"/>
    <property type="evidence" value="ECO:0007669"/>
    <property type="project" value="UniProtKB-KW"/>
</dbReference>
<accession>A0A1D1VEU7</accession>
<feature type="transmembrane region" description="Helical" evidence="10">
    <location>
        <begin position="152"/>
        <end position="177"/>
    </location>
</feature>
<protein>
    <recommendedName>
        <fullName evidence="11">G-protein coupled receptors family 1 profile domain-containing protein</fullName>
    </recommendedName>
</protein>
<dbReference type="GO" id="GO:0005886">
    <property type="term" value="C:plasma membrane"/>
    <property type="evidence" value="ECO:0007669"/>
    <property type="project" value="UniProtKB-SubCell"/>
</dbReference>
<dbReference type="Proteomes" id="UP000186922">
    <property type="component" value="Unassembled WGS sequence"/>
</dbReference>
<evidence type="ECO:0000256" key="3">
    <source>
        <dbReference type="ARBA" id="ARBA00022692"/>
    </source>
</evidence>
<feature type="transmembrane region" description="Helical" evidence="10">
    <location>
        <begin position="70"/>
        <end position="88"/>
    </location>
</feature>
<dbReference type="Pfam" id="PF00001">
    <property type="entry name" value="7tm_1"/>
    <property type="match status" value="1"/>
</dbReference>
<feature type="transmembrane region" description="Helical" evidence="10">
    <location>
        <begin position="344"/>
        <end position="365"/>
    </location>
</feature>
<keyword evidence="3 10" id="KW-0812">Transmembrane</keyword>
<evidence type="ECO:0000256" key="8">
    <source>
        <dbReference type="ARBA" id="ARBA00023224"/>
    </source>
</evidence>
<feature type="transmembrane region" description="Helical" evidence="10">
    <location>
        <begin position="311"/>
        <end position="332"/>
    </location>
</feature>
<keyword evidence="7" id="KW-0675">Receptor</keyword>
<organism evidence="12 13">
    <name type="scientific">Ramazzottius varieornatus</name>
    <name type="common">Water bear</name>
    <name type="synonym">Tardigrade</name>
    <dbReference type="NCBI Taxonomy" id="947166"/>
    <lineage>
        <taxon>Eukaryota</taxon>
        <taxon>Metazoa</taxon>
        <taxon>Ecdysozoa</taxon>
        <taxon>Tardigrada</taxon>
        <taxon>Eutardigrada</taxon>
        <taxon>Parachela</taxon>
        <taxon>Hypsibioidea</taxon>
        <taxon>Ramazzottiidae</taxon>
        <taxon>Ramazzottius</taxon>
    </lineage>
</organism>
<feature type="transmembrane region" description="Helical" evidence="10">
    <location>
        <begin position="40"/>
        <end position="58"/>
    </location>
</feature>
<evidence type="ECO:0000256" key="4">
    <source>
        <dbReference type="ARBA" id="ARBA00022989"/>
    </source>
</evidence>
<dbReference type="STRING" id="947166.A0A1D1VEU7"/>
<gene>
    <name evidence="12" type="primary">RvY_08391-1</name>
    <name evidence="12" type="synonym">RvY_08391.1</name>
    <name evidence="12" type="ORF">RvY_08391</name>
</gene>
<feature type="domain" description="G-protein coupled receptors family 1 profile" evidence="11">
    <location>
        <begin position="49"/>
        <end position="363"/>
    </location>
</feature>
<comment type="subcellular location">
    <subcellularLocation>
        <location evidence="1">Cell membrane</location>
        <topology evidence="1">Multi-pass membrane protein</topology>
    </subcellularLocation>
</comment>
<evidence type="ECO:0000313" key="13">
    <source>
        <dbReference type="Proteomes" id="UP000186922"/>
    </source>
</evidence>
<dbReference type="SUPFAM" id="SSF81321">
    <property type="entry name" value="Family A G protein-coupled receptor-like"/>
    <property type="match status" value="1"/>
</dbReference>
<evidence type="ECO:0000256" key="1">
    <source>
        <dbReference type="ARBA" id="ARBA00004651"/>
    </source>
</evidence>
<evidence type="ECO:0000313" key="12">
    <source>
        <dbReference type="EMBL" id="GAU97028.1"/>
    </source>
</evidence>